<dbReference type="AlphaFoldDB" id="A0A0H5Q2S0"/>
<evidence type="ECO:0000256" key="1">
    <source>
        <dbReference type="SAM" id="MobiDB-lite"/>
    </source>
</evidence>
<protein>
    <submittedName>
        <fullName evidence="2">Uncharacterized protein</fullName>
    </submittedName>
</protein>
<accession>A0A0H5Q2S0</accession>
<name>A0A0H5Q2S0_9ZZZZ</name>
<geneLocation type="plasmid" evidence="2">
    <name>pRGRH0716</name>
</geneLocation>
<proteinExistence type="predicted"/>
<sequence length="160" mass="17346">MSYSVAARLDDWCGLVHNALMQPPPTIETKEVRLTIPVSAEVHEAFTRIAKATKMPVGRAMGEWLGDTIEAAQLMAEKLEQARAAPRLVMQEMHAYALGLADETGALLDKVRKEGQKAREGRARADRPATAAPTTPPSNTGVTNTKTRTRKGGNDAKNAR</sequence>
<dbReference type="EMBL" id="LN853333">
    <property type="protein sequence ID" value="CRY95675.1"/>
    <property type="molecule type" value="Genomic_DNA"/>
</dbReference>
<evidence type="ECO:0000313" key="2">
    <source>
        <dbReference type="EMBL" id="CRY95675.1"/>
    </source>
</evidence>
<reference evidence="2" key="2">
    <citation type="submission" date="2015-07" db="EMBL/GenBank/DDBJ databases">
        <title>Plasmids, circular viruses and viroids from rat gut.</title>
        <authorList>
            <person name="Jorgensen T.J."/>
            <person name="Hansen M.A."/>
            <person name="Xu Z."/>
            <person name="Tabak M.A."/>
            <person name="Sorensen S.J."/>
            <person name="Hansen L.H."/>
        </authorList>
    </citation>
    <scope>NUCLEOTIDE SEQUENCE</scope>
    <source>
        <plasmid evidence="2">pRGRH0716</plasmid>
    </source>
</reference>
<keyword evidence="2" id="KW-0614">Plasmid</keyword>
<organism evidence="2">
    <name type="scientific">uncultured prokaryote</name>
    <dbReference type="NCBI Taxonomy" id="198431"/>
    <lineage>
        <taxon>unclassified sequences</taxon>
        <taxon>environmental samples</taxon>
    </lineage>
</organism>
<feature type="region of interest" description="Disordered" evidence="1">
    <location>
        <begin position="111"/>
        <end position="160"/>
    </location>
</feature>
<reference evidence="2" key="1">
    <citation type="submission" date="2015-06" db="EMBL/GenBank/DDBJ databases">
        <authorList>
            <person name="Joergensen T."/>
        </authorList>
    </citation>
    <scope>NUCLEOTIDE SEQUENCE</scope>
    <source>
        <plasmid evidence="2">pRGRH0716</plasmid>
    </source>
</reference>
<feature type="compositionally biased region" description="Basic and acidic residues" evidence="1">
    <location>
        <begin position="111"/>
        <end position="127"/>
    </location>
</feature>